<dbReference type="GO" id="GO:0046872">
    <property type="term" value="F:metal ion binding"/>
    <property type="evidence" value="ECO:0007669"/>
    <property type="project" value="UniProtKB-KW"/>
</dbReference>
<gene>
    <name evidence="6" type="primary">iadA</name>
    <name evidence="6" type="ORF">AUP74_03015</name>
</gene>
<dbReference type="GO" id="GO:0016810">
    <property type="term" value="F:hydrolase activity, acting on carbon-nitrogen (but not peptide) bonds"/>
    <property type="evidence" value="ECO:0007669"/>
    <property type="project" value="InterPro"/>
</dbReference>
<dbReference type="SUPFAM" id="SSF51338">
    <property type="entry name" value="Composite domain of metallo-dependent hydrolases"/>
    <property type="match status" value="1"/>
</dbReference>
<dbReference type="InterPro" id="IPR011059">
    <property type="entry name" value="Metal-dep_hydrolase_composite"/>
</dbReference>
<evidence type="ECO:0000256" key="4">
    <source>
        <dbReference type="PIRSR" id="PIRSR001238-3"/>
    </source>
</evidence>
<dbReference type="PANTHER" id="PTHR11647">
    <property type="entry name" value="HYDRANTOINASE/DIHYDROPYRIMIDINASE FAMILY MEMBER"/>
    <property type="match status" value="1"/>
</dbReference>
<dbReference type="EC" id="3.4.19.-" evidence="1"/>
<proteinExistence type="inferred from homology"/>
<dbReference type="PANTHER" id="PTHR11647:SF1">
    <property type="entry name" value="COLLAPSIN RESPONSE MEDIATOR PROTEIN"/>
    <property type="match status" value="1"/>
</dbReference>
<organism evidence="6 7">
    <name type="scientific">Microbulbifer aggregans</name>
    <dbReference type="NCBI Taxonomy" id="1769779"/>
    <lineage>
        <taxon>Bacteria</taxon>
        <taxon>Pseudomonadati</taxon>
        <taxon>Pseudomonadota</taxon>
        <taxon>Gammaproteobacteria</taxon>
        <taxon>Cellvibrionales</taxon>
        <taxon>Microbulbiferaceae</taxon>
        <taxon>Microbulbifer</taxon>
    </lineage>
</organism>
<feature type="binding site" evidence="4">
    <location>
        <position position="225"/>
    </location>
    <ligand>
        <name>Zn(2+)</name>
        <dbReference type="ChEBI" id="CHEBI:29105"/>
        <label>2</label>
        <note>catalytic</note>
    </ligand>
</feature>
<name>A0A1C9WB51_9GAMM</name>
<keyword evidence="1 4" id="KW-0862">Zinc</keyword>
<dbReference type="Gene3D" id="2.30.40.10">
    <property type="entry name" value="Urease, subunit C, domain 1"/>
    <property type="match status" value="1"/>
</dbReference>
<dbReference type="PIRSF" id="PIRSF001238">
    <property type="entry name" value="IadA"/>
    <property type="match status" value="1"/>
</dbReference>
<feature type="binding site" evidence="4">
    <location>
        <position position="64"/>
    </location>
    <ligand>
        <name>Zn(2+)</name>
        <dbReference type="ChEBI" id="CHEBI:29105"/>
        <label>1</label>
        <note>catalytic</note>
    </ligand>
</feature>
<dbReference type="SUPFAM" id="SSF51556">
    <property type="entry name" value="Metallo-dependent hydrolases"/>
    <property type="match status" value="1"/>
</dbReference>
<dbReference type="Proteomes" id="UP000095672">
    <property type="component" value="Chromosome"/>
</dbReference>
<protein>
    <recommendedName>
        <fullName evidence="1">Isoaspartyl dipeptidase</fullName>
        <ecNumber evidence="1">3.4.19.-</ecNumber>
    </recommendedName>
</protein>
<keyword evidence="1 4" id="KW-0479">Metal-binding</keyword>
<feature type="binding site" evidence="3">
    <location>
        <begin position="69"/>
        <end position="71"/>
    </location>
    <ligand>
        <name>substrate</name>
    </ligand>
</feature>
<dbReference type="GO" id="GO:0005737">
    <property type="term" value="C:cytoplasm"/>
    <property type="evidence" value="ECO:0007669"/>
    <property type="project" value="UniProtKB-SubCell"/>
</dbReference>
<feature type="domain" description="Amidohydrolase-related" evidence="5">
    <location>
        <begin position="266"/>
        <end position="376"/>
    </location>
</feature>
<feature type="binding site" evidence="3">
    <location>
        <position position="290"/>
    </location>
    <ligand>
        <name>substrate</name>
    </ligand>
</feature>
<evidence type="ECO:0000259" key="5">
    <source>
        <dbReference type="Pfam" id="PF01979"/>
    </source>
</evidence>
<dbReference type="RefSeq" id="WP_069948251.1">
    <property type="nucleotide sequence ID" value="NZ_CP014143.1"/>
</dbReference>
<feature type="binding site" evidence="3">
    <location>
        <position position="131"/>
    </location>
    <ligand>
        <name>substrate</name>
    </ligand>
</feature>
<dbReference type="Pfam" id="PF01979">
    <property type="entry name" value="Amidohydro_1"/>
    <property type="match status" value="1"/>
</dbReference>
<dbReference type="AlphaFoldDB" id="A0A1C9WB51"/>
<feature type="binding site" evidence="3">
    <location>
        <position position="228"/>
    </location>
    <ligand>
        <name>substrate</name>
    </ligand>
</feature>
<evidence type="ECO:0000256" key="1">
    <source>
        <dbReference type="PIRNR" id="PIRNR001238"/>
    </source>
</evidence>
<evidence type="ECO:0000313" key="6">
    <source>
        <dbReference type="EMBL" id="AOS98382.1"/>
    </source>
</evidence>
<comment type="function">
    <text evidence="1">Catalyzes the hydrolytic cleavage of a subset of L-isoaspartyl (L-beta-aspartyl) dipeptides. Used to degrade proteins damaged by L-isoaspartyl residues formation.</text>
</comment>
<dbReference type="InterPro" id="IPR010229">
    <property type="entry name" value="Pept_M38_dipep"/>
</dbReference>
<comment type="subcellular location">
    <subcellularLocation>
        <location evidence="1">Cytoplasm</location>
    </subcellularLocation>
</comment>
<dbReference type="Gene3D" id="3.20.20.140">
    <property type="entry name" value="Metal-dependent hydrolases"/>
    <property type="match status" value="1"/>
</dbReference>
<comment type="similarity">
    <text evidence="1">Belongs to the peptidase M38 family.</text>
</comment>
<comment type="PTM">
    <text evidence="1">Carboxylation allows a single lysine to coordinate two zinc ions.</text>
</comment>
<dbReference type="InterPro" id="IPR006680">
    <property type="entry name" value="Amidohydro-rel"/>
</dbReference>
<feature type="binding site" evidence="3">
    <location>
        <position position="164"/>
    </location>
    <ligand>
        <name>substrate</name>
    </ligand>
</feature>
<feature type="binding site" evidence="4">
    <location>
        <position position="286"/>
    </location>
    <ligand>
        <name>Zn(2+)</name>
        <dbReference type="ChEBI" id="CHEBI:29105"/>
        <label>1</label>
        <note>catalytic</note>
    </ligand>
</feature>
<keyword evidence="1" id="KW-0645">Protease</keyword>
<reference evidence="7" key="1">
    <citation type="submission" date="2016-01" db="EMBL/GenBank/DDBJ databases">
        <title>Complete genome sequence of Microbulbifer sp. CCB-MM1, a halophile isolated from Matang Mangrove Forest, Perak.</title>
        <authorList>
            <person name="Moh T.H."/>
            <person name="Dinesh B."/>
            <person name="Lau N.-S."/>
            <person name="Go F."/>
            <person name="Alexander Chong S.-C."/>
        </authorList>
    </citation>
    <scope>NUCLEOTIDE SEQUENCE [LARGE SCALE GENOMIC DNA]</scope>
    <source>
        <strain evidence="7">CCB-MM1</strain>
    </source>
</reference>
<feature type="binding site" evidence="4">
    <location>
        <position position="196"/>
    </location>
    <ligand>
        <name>Zn(2+)</name>
        <dbReference type="ChEBI" id="CHEBI:29105"/>
        <label>2</label>
        <note>catalytic</note>
    </ligand>
</feature>
<dbReference type="GO" id="GO:0006508">
    <property type="term" value="P:proteolysis"/>
    <property type="evidence" value="ECO:0007669"/>
    <property type="project" value="UniProtKB-KW"/>
</dbReference>
<evidence type="ECO:0000256" key="3">
    <source>
        <dbReference type="PIRSR" id="PIRSR001238-2"/>
    </source>
</evidence>
<evidence type="ECO:0000256" key="2">
    <source>
        <dbReference type="PIRSR" id="PIRSR001238-1"/>
    </source>
</evidence>
<dbReference type="EMBL" id="CP014143">
    <property type="protein sequence ID" value="AOS98382.1"/>
    <property type="molecule type" value="Genomic_DNA"/>
</dbReference>
<feature type="active site" description="Proton acceptor" evidence="2">
    <location>
        <position position="286"/>
    </location>
</feature>
<dbReference type="GO" id="GO:0008237">
    <property type="term" value="F:metallopeptidase activity"/>
    <property type="evidence" value="ECO:0007669"/>
    <property type="project" value="UniProtKB-KW"/>
</dbReference>
<comment type="cofactor">
    <cofactor evidence="1 4">
        <name>Zn(2+)</name>
        <dbReference type="ChEBI" id="CHEBI:29105"/>
    </cofactor>
    <text evidence="1 4">Binds 2 Zn(2+) ions per subunit.</text>
</comment>
<feature type="binding site" evidence="3">
    <location>
        <position position="100"/>
    </location>
    <ligand>
        <name>substrate</name>
    </ligand>
</feature>
<evidence type="ECO:0000313" key="7">
    <source>
        <dbReference type="Proteomes" id="UP000095672"/>
    </source>
</evidence>
<dbReference type="KEGG" id="micc:AUP74_03015"/>
<sequence>MSRIVLIKNAHVFAPRDLGVCDVLIAGEKIEKIDQGLSLPAAIGETVDADGAWLIPGLVDSLVHISGGGGEGGFASRTPELDPREAFKSGVTTVIGVLGTDATTRTLNELYGKARALDAQGLSCYMHSGSYQFPVNTLTGSVRTDIMLVHNIIGVGELAISDHRSSQPTTAELVRVASDARVAGLLSGKGGVISIHVGDCKGRLQPLFDAVASSDLPISQFYPTHLNRNDNLLAHGIEFAHAGGFIDFTTSTTPEILASGELRASRALRVALESGAPADRLTMSSDAQGSMTNFCDNGTLQDIEVGSVASLFDEFRRAVRDERVDFVKALHSVTANPAKVLGLRHKGSVAPGLDADLSIVDPTSFELQHVMARGRWQYFDRQVRFQGAFAK</sequence>
<keyword evidence="1 6" id="KW-0378">Hydrolase</keyword>
<keyword evidence="1" id="KW-0482">Metalloprotease</keyword>
<dbReference type="STRING" id="1769779.AUP74_03015"/>
<dbReference type="InterPro" id="IPR050378">
    <property type="entry name" value="Metallo-dep_Hydrolases_sf"/>
</dbReference>
<accession>A0A1C9WB51</accession>
<dbReference type="PATRIC" id="fig|1769779.3.peg.2988"/>
<dbReference type="NCBIfam" id="TIGR01975">
    <property type="entry name" value="isoAsp_dipep"/>
    <property type="match status" value="1"/>
</dbReference>
<dbReference type="GO" id="GO:0008798">
    <property type="term" value="F:beta-aspartyl-peptidase activity"/>
    <property type="evidence" value="ECO:0007669"/>
    <property type="project" value="InterPro"/>
</dbReference>
<dbReference type="InterPro" id="IPR032466">
    <property type="entry name" value="Metal_Hydrolase"/>
</dbReference>
<dbReference type="OrthoDB" id="9776455at2"/>
<keyword evidence="7" id="KW-1185">Reference proteome</keyword>